<dbReference type="EMBL" id="PGOZ01000002">
    <property type="protein sequence ID" value="PJI33565.1"/>
    <property type="molecule type" value="Genomic_DNA"/>
</dbReference>
<sequence length="259" mass="30076">MGKLQTLKPRLRTLEVKSPTLKRANDSWRDGKTTAERGYGSKWQTYRKRFLMSNPLCEYCLEQNRVTAATVVDHIEPHRGDQDLFWNTDNHQSLCSPCHSSAKQREENSSKNPYAYVFMPEWLKPVTRLTIVFGPPGSGKSTWVREQATEHDVVLDLDEMISNASGKPLYKGNKQDYALAVRKRNDLLIEMSIQNKSGYLTLTGMKQSQRKWWEQKLMPKAVHIMDTPINECIDRIMNDERRTMSVKQQQILALKNWES</sequence>
<feature type="domain" description="HNH nuclease" evidence="5">
    <location>
        <begin position="46"/>
        <end position="100"/>
    </location>
</feature>
<dbReference type="PANTHER" id="PTHR41286:SF1">
    <property type="entry name" value="HNH NUCLEASE YAJD-RELATED"/>
    <property type="match status" value="1"/>
</dbReference>
<dbReference type="Pfam" id="PF01844">
    <property type="entry name" value="HNH"/>
    <property type="match status" value="1"/>
</dbReference>
<dbReference type="SUPFAM" id="SSF52540">
    <property type="entry name" value="P-loop containing nucleoside triphosphate hydrolases"/>
    <property type="match status" value="1"/>
</dbReference>
<dbReference type="Gene3D" id="1.10.30.50">
    <property type="match status" value="1"/>
</dbReference>
<keyword evidence="1" id="KW-0540">Nuclease</keyword>
<dbReference type="CDD" id="cd00085">
    <property type="entry name" value="HNHc"/>
    <property type="match status" value="1"/>
</dbReference>
<evidence type="ECO:0000256" key="1">
    <source>
        <dbReference type="ARBA" id="ARBA00022722"/>
    </source>
</evidence>
<proteinExistence type="inferred from homology"/>
<evidence type="ECO:0000256" key="2">
    <source>
        <dbReference type="ARBA" id="ARBA00022801"/>
    </source>
</evidence>
<accession>A0A2H9UPF1</accession>
<gene>
    <name evidence="6" type="ORF">CU320_03995</name>
</gene>
<evidence type="ECO:0000313" key="7">
    <source>
        <dbReference type="Proteomes" id="UP000242351"/>
    </source>
</evidence>
<dbReference type="Gene3D" id="3.40.50.300">
    <property type="entry name" value="P-loop containing nucleotide triphosphate hydrolases"/>
    <property type="match status" value="1"/>
</dbReference>
<evidence type="ECO:0000256" key="4">
    <source>
        <dbReference type="ARBA" id="ARBA00040194"/>
    </source>
</evidence>
<dbReference type="Proteomes" id="UP000242351">
    <property type="component" value="Unassembled WGS sequence"/>
</dbReference>
<comment type="similarity">
    <text evidence="3">Belongs to the HNH nuclease family.</text>
</comment>
<comment type="caution">
    <text evidence="6">The sequence shown here is derived from an EMBL/GenBank/DDBJ whole genome shotgun (WGS) entry which is preliminary data.</text>
</comment>
<evidence type="ECO:0000256" key="3">
    <source>
        <dbReference type="ARBA" id="ARBA00038412"/>
    </source>
</evidence>
<reference evidence="6 7" key="1">
    <citation type="submission" date="2017-11" db="EMBL/GenBank/DDBJ databases">
        <authorList>
            <person name="Han C.G."/>
        </authorList>
    </citation>
    <scope>NUCLEOTIDE SEQUENCE [LARGE SCALE GENOMIC DNA]</scope>
    <source>
        <strain evidence="6 7">ANC 5347</strain>
    </source>
</reference>
<organism evidence="6 7">
    <name type="scientific">Acinetobacter pseudolwoffii</name>
    <dbReference type="NCBI Taxonomy" id="2053287"/>
    <lineage>
        <taxon>Bacteria</taxon>
        <taxon>Pseudomonadati</taxon>
        <taxon>Pseudomonadota</taxon>
        <taxon>Gammaproteobacteria</taxon>
        <taxon>Moraxellales</taxon>
        <taxon>Moraxellaceae</taxon>
        <taxon>Acinetobacter</taxon>
    </lineage>
</organism>
<keyword evidence="2" id="KW-0378">Hydrolase</keyword>
<dbReference type="GO" id="GO:0003676">
    <property type="term" value="F:nucleic acid binding"/>
    <property type="evidence" value="ECO:0007669"/>
    <property type="project" value="InterPro"/>
</dbReference>
<dbReference type="InterPro" id="IPR027417">
    <property type="entry name" value="P-loop_NTPase"/>
</dbReference>
<dbReference type="AlphaFoldDB" id="A0A2H9UPF1"/>
<dbReference type="InterPro" id="IPR003615">
    <property type="entry name" value="HNH_nuc"/>
</dbReference>
<protein>
    <recommendedName>
        <fullName evidence="4">Putative HNH nuclease YajD</fullName>
    </recommendedName>
</protein>
<dbReference type="GO" id="GO:0016787">
    <property type="term" value="F:hydrolase activity"/>
    <property type="evidence" value="ECO:0007669"/>
    <property type="project" value="UniProtKB-KW"/>
</dbReference>
<dbReference type="SMART" id="SM00507">
    <property type="entry name" value="HNHc"/>
    <property type="match status" value="1"/>
</dbReference>
<dbReference type="GO" id="GO:0008270">
    <property type="term" value="F:zinc ion binding"/>
    <property type="evidence" value="ECO:0007669"/>
    <property type="project" value="InterPro"/>
</dbReference>
<evidence type="ECO:0000259" key="5">
    <source>
        <dbReference type="SMART" id="SM00507"/>
    </source>
</evidence>
<dbReference type="GO" id="GO:0004519">
    <property type="term" value="F:endonuclease activity"/>
    <property type="evidence" value="ECO:0007669"/>
    <property type="project" value="InterPro"/>
</dbReference>
<evidence type="ECO:0000313" key="6">
    <source>
        <dbReference type="EMBL" id="PJI33565.1"/>
    </source>
</evidence>
<dbReference type="RefSeq" id="WP_100357286.1">
    <property type="nucleotide sequence ID" value="NZ_PGOZ01000002.1"/>
</dbReference>
<dbReference type="GO" id="GO:0005829">
    <property type="term" value="C:cytosol"/>
    <property type="evidence" value="ECO:0007669"/>
    <property type="project" value="TreeGrafter"/>
</dbReference>
<reference evidence="6 7" key="2">
    <citation type="submission" date="2017-12" db="EMBL/GenBank/DDBJ databases">
        <title>Revising the taxonomy of the Acinetobacter lwoffii group: the description of Acinetobacter pseudolwoffii sp. nov. and emended description of Acinetobacter lwoffii.</title>
        <authorList>
            <person name="Nemec A."/>
        </authorList>
    </citation>
    <scope>NUCLEOTIDE SEQUENCE [LARGE SCALE GENOMIC DNA]</scope>
    <source>
        <strain evidence="6 7">ANC 5347</strain>
    </source>
</reference>
<name>A0A2H9UPF1_9GAMM</name>
<dbReference type="Pfam" id="PF13671">
    <property type="entry name" value="AAA_33"/>
    <property type="match status" value="1"/>
</dbReference>
<dbReference type="InterPro" id="IPR002711">
    <property type="entry name" value="HNH"/>
</dbReference>
<dbReference type="PANTHER" id="PTHR41286">
    <property type="entry name" value="HNH NUCLEASE YAJD-RELATED"/>
    <property type="match status" value="1"/>
</dbReference>